<reference evidence="3" key="1">
    <citation type="submission" date="2009-09" db="EMBL/GenBank/DDBJ databases">
        <title>The complete genome of Kribbella flavida DSM 17836.</title>
        <authorList>
            <consortium name="US DOE Joint Genome Institute (JGI-PGF)"/>
            <person name="Lucas S."/>
            <person name="Copeland A."/>
            <person name="Lapidus A."/>
            <person name="Glavina del Rio T."/>
            <person name="Dalin E."/>
            <person name="Tice H."/>
            <person name="Bruce D."/>
            <person name="Goodwin L."/>
            <person name="Pitluck S."/>
            <person name="Kyrpides N."/>
            <person name="Mavromatis K."/>
            <person name="Ivanova N."/>
            <person name="Saunders E."/>
            <person name="Brettin T."/>
            <person name="Detter J.C."/>
            <person name="Han C."/>
            <person name="Larimer F."/>
            <person name="Land M."/>
            <person name="Hauser L."/>
            <person name="Markowitz V."/>
            <person name="Cheng J.-F."/>
            <person name="Hugenholtz P."/>
            <person name="Woyke T."/>
            <person name="Wu D."/>
            <person name="Pukall R."/>
            <person name="Klenk H.-P."/>
            <person name="Eisen J.A."/>
        </authorList>
    </citation>
    <scope>NUCLEOTIDE SEQUENCE [LARGE SCALE GENOMIC DNA]</scope>
    <source>
        <strain evidence="3">DSM 17836 / JCM 10339 / NBRC 14399</strain>
    </source>
</reference>
<dbReference type="HOGENOM" id="CLU_2395874_0_0_11"/>
<accession>D2PRV3</accession>
<name>D2PRV3_KRIFD</name>
<proteinExistence type="predicted"/>
<feature type="region of interest" description="Disordered" evidence="1">
    <location>
        <begin position="25"/>
        <end position="46"/>
    </location>
</feature>
<dbReference type="STRING" id="479435.Kfla_0154"/>
<evidence type="ECO:0000256" key="1">
    <source>
        <dbReference type="SAM" id="MobiDB-lite"/>
    </source>
</evidence>
<dbReference type="AlphaFoldDB" id="D2PRV3"/>
<reference evidence="2 3" key="2">
    <citation type="journal article" date="2010" name="Stand. Genomic Sci.">
        <title>Complete genome sequence of Kribbella flavida type strain (IFO 14399).</title>
        <authorList>
            <person name="Pukall R."/>
            <person name="Lapidus A."/>
            <person name="Glavina Del Rio T."/>
            <person name="Copeland A."/>
            <person name="Tice H."/>
            <person name="Cheng J.-F."/>
            <person name="Lucas S."/>
            <person name="Chen F."/>
            <person name="Nolan M."/>
            <person name="LaButti K."/>
            <person name="Pati A."/>
            <person name="Ivanova N."/>
            <person name="Mavrommatis K."/>
            <person name="Mikhailova N."/>
            <person name="Pitluck S."/>
            <person name="Bruce D."/>
            <person name="Goodwin L."/>
            <person name="Land M."/>
            <person name="Hauser L."/>
            <person name="Chang Y.-J."/>
            <person name="Jeffries C.D."/>
            <person name="Chen A."/>
            <person name="Palaniappan K."/>
            <person name="Chain P."/>
            <person name="Rohde M."/>
            <person name="Goeker M."/>
            <person name="Bristow J."/>
            <person name="Eisen J.A."/>
            <person name="Markowitz V."/>
            <person name="Hugenholtz P."/>
            <person name="Kyrpides N.C."/>
            <person name="Klenk H.-P."/>
            <person name="Brettin T."/>
        </authorList>
    </citation>
    <scope>NUCLEOTIDE SEQUENCE [LARGE SCALE GENOMIC DNA]</scope>
    <source>
        <strain evidence="3">DSM 17836 / JCM 10339 / NBRC 14399</strain>
    </source>
</reference>
<keyword evidence="3" id="KW-1185">Reference proteome</keyword>
<protein>
    <submittedName>
        <fullName evidence="2">Uncharacterized protein</fullName>
    </submittedName>
</protein>
<dbReference type="Proteomes" id="UP000007967">
    <property type="component" value="Chromosome"/>
</dbReference>
<gene>
    <name evidence="2" type="ordered locus">Kfla_0154</name>
</gene>
<evidence type="ECO:0000313" key="2">
    <source>
        <dbReference type="EMBL" id="ADB29283.1"/>
    </source>
</evidence>
<dbReference type="EMBL" id="CP001736">
    <property type="protein sequence ID" value="ADB29283.1"/>
    <property type="molecule type" value="Genomic_DNA"/>
</dbReference>
<dbReference type="KEGG" id="kfl:Kfla_0154"/>
<sequence>MITAMTGIVVLAVLVLAVVAVLESSHRRHSTGLRPGPNGSSAAGDRDLARSKLDLLALGGTAEPFTHKPVSTTDSVVHLRRARLHTPQSRPAA</sequence>
<evidence type="ECO:0000313" key="3">
    <source>
        <dbReference type="Proteomes" id="UP000007967"/>
    </source>
</evidence>
<organism evidence="2 3">
    <name type="scientific">Kribbella flavida (strain DSM 17836 / JCM 10339 / NBRC 14399)</name>
    <dbReference type="NCBI Taxonomy" id="479435"/>
    <lineage>
        <taxon>Bacteria</taxon>
        <taxon>Bacillati</taxon>
        <taxon>Actinomycetota</taxon>
        <taxon>Actinomycetes</taxon>
        <taxon>Propionibacteriales</taxon>
        <taxon>Kribbellaceae</taxon>
        <taxon>Kribbella</taxon>
    </lineage>
</organism>